<dbReference type="GO" id="GO:0003735">
    <property type="term" value="F:structural constituent of ribosome"/>
    <property type="evidence" value="ECO:0007669"/>
    <property type="project" value="TreeGrafter"/>
</dbReference>
<dbReference type="CDD" id="cd04465">
    <property type="entry name" value="S1_RPS1_repeat_ec2_hs2"/>
    <property type="match status" value="1"/>
</dbReference>
<dbReference type="GO" id="GO:0006412">
    <property type="term" value="P:translation"/>
    <property type="evidence" value="ECO:0007669"/>
    <property type="project" value="TreeGrafter"/>
</dbReference>
<feature type="domain" description="S1 motif" evidence="5">
    <location>
        <begin position="18"/>
        <end position="89"/>
    </location>
</feature>
<feature type="domain" description="S1 motif" evidence="5">
    <location>
        <begin position="280"/>
        <end position="349"/>
    </location>
</feature>
<dbReference type="Proteomes" id="UP000182763">
    <property type="component" value="Unassembled WGS sequence"/>
</dbReference>
<feature type="domain" description="S1 motif" evidence="5">
    <location>
        <begin position="195"/>
        <end position="263"/>
    </location>
</feature>
<dbReference type="InterPro" id="IPR050437">
    <property type="entry name" value="Ribos_protein_bS1-like"/>
</dbReference>
<proteinExistence type="inferred from homology"/>
<keyword evidence="2" id="KW-0689">Ribosomal protein</keyword>
<keyword evidence="3" id="KW-0687">Ribonucleoprotein</keyword>
<accession>A0A1J5GCM6</accession>
<evidence type="ECO:0000256" key="3">
    <source>
        <dbReference type="ARBA" id="ARBA00023274"/>
    </source>
</evidence>
<dbReference type="PROSITE" id="PS50126">
    <property type="entry name" value="S1"/>
    <property type="match status" value="7"/>
</dbReference>
<dbReference type="InterPro" id="IPR035104">
    <property type="entry name" value="Ribosomal_protein_S1-like"/>
</dbReference>
<gene>
    <name evidence="6" type="ORF">AUK42_04630</name>
</gene>
<dbReference type="STRING" id="1805029.AUK42_04630"/>
<feature type="domain" description="S1 motif" evidence="5">
    <location>
        <begin position="366"/>
        <end position="435"/>
    </location>
</feature>
<evidence type="ECO:0000256" key="4">
    <source>
        <dbReference type="ARBA" id="ARBA00025604"/>
    </source>
</evidence>
<dbReference type="CDD" id="cd00164">
    <property type="entry name" value="S1_like"/>
    <property type="match status" value="1"/>
</dbReference>
<feature type="domain" description="S1 motif" evidence="5">
    <location>
        <begin position="538"/>
        <end position="607"/>
    </location>
</feature>
<evidence type="ECO:0000313" key="6">
    <source>
        <dbReference type="EMBL" id="OIP70011.1"/>
    </source>
</evidence>
<dbReference type="EMBL" id="MNYY01000093">
    <property type="protein sequence ID" value="OIP70011.1"/>
    <property type="molecule type" value="Genomic_DNA"/>
</dbReference>
<feature type="domain" description="S1 motif" evidence="5">
    <location>
        <begin position="107"/>
        <end position="174"/>
    </location>
</feature>
<dbReference type="Gene3D" id="2.40.50.140">
    <property type="entry name" value="Nucleic acid-binding proteins"/>
    <property type="match status" value="7"/>
</dbReference>
<dbReference type="AlphaFoldDB" id="A0A1J5GCM6"/>
<comment type="function">
    <text evidence="4">Binds mRNA; thus facilitating recognition of the initiation point. It is needed to translate mRNA with a short Shine-Dalgarno (SD) purine-rich sequence.</text>
</comment>
<reference evidence="6 7" key="1">
    <citation type="journal article" date="2016" name="Environ. Microbiol.">
        <title>Genomic resolution of a cold subsurface aquifer community provides metabolic insights for novel microbes adapted to high CO concentrations.</title>
        <authorList>
            <person name="Probst A.J."/>
            <person name="Castelle C.J."/>
            <person name="Singh A."/>
            <person name="Brown C.T."/>
            <person name="Anantharaman K."/>
            <person name="Sharon I."/>
            <person name="Hug L.A."/>
            <person name="Burstein D."/>
            <person name="Emerson J.B."/>
            <person name="Thomas B.C."/>
            <person name="Banfield J.F."/>
        </authorList>
    </citation>
    <scope>NUCLEOTIDE SEQUENCE [LARGE SCALE GENOMIC DNA]</scope>
    <source>
        <strain evidence="6">CG2_30_33_13</strain>
    </source>
</reference>
<dbReference type="PRINTS" id="PR00681">
    <property type="entry name" value="RIBOSOMALS1"/>
</dbReference>
<dbReference type="CDD" id="cd05687">
    <property type="entry name" value="S1_RPS1_repeat_ec1_hs1"/>
    <property type="match status" value="1"/>
</dbReference>
<dbReference type="FunFam" id="2.40.50.140:FF:000051">
    <property type="entry name" value="RNA-binding transcriptional accessory protein"/>
    <property type="match status" value="1"/>
</dbReference>
<dbReference type="Pfam" id="PF00575">
    <property type="entry name" value="S1"/>
    <property type="match status" value="7"/>
</dbReference>
<dbReference type="CDD" id="cd05688">
    <property type="entry name" value="S1_RPS1_repeat_ec3"/>
    <property type="match status" value="1"/>
</dbReference>
<dbReference type="SUPFAM" id="SSF50249">
    <property type="entry name" value="Nucleic acid-binding proteins"/>
    <property type="match status" value="7"/>
</dbReference>
<feature type="domain" description="S1 motif" evidence="5">
    <location>
        <begin position="452"/>
        <end position="521"/>
    </location>
</feature>
<dbReference type="GO" id="GO:0003729">
    <property type="term" value="F:mRNA binding"/>
    <property type="evidence" value="ECO:0007669"/>
    <property type="project" value="UniProtKB-ARBA"/>
</dbReference>
<sequence length="643" mass="73836">MQEMINESLEKFKKIKRGDIIKGKIIEVNEDGYLVDMKYKMEGYLPKNETSLFSKEGGGITNTLEIGDEVYVFVDSVDEKNENVILSKEKAKYIQLWEELNEIYRKKKKITAEVIEKNPNGLIVNLGVKGFVPKSQIESKFIKDEDLDKYIGKKLNFNIIKLDKDNNTIILSHRLIVDRERKVLHQKTLANLKDGQIKDGIITNITNFGAFVDIGGVEGLLHISEITWRDMKDATKLLKVGDKIKVKIIDFNQGKDKISLSIKKLSPDPWENIMERYSVGDEVEGKVITLKDFGAFIEIEEGLNGLLHISEMAWAYVKHPSELIKEGELLKLRILEIEPEKKKISLGLKQLLPDPWENIEKKYPLGSVVQGKITQVTSYGANVDLESGVSGVVHLSEMDWKYVEKPTMVFKKYMVLPLKVLKIDKEAHLIFLSRKRTLPNPWDDVDKLYQINSIVKGRVTRIRDFGAFVKLDTGIEGFVPISEIDWNKTKHPNEKLKKDKEYEFKLIGIDKEKLQLTLSYKRLLPDPWSMIKKKYSVGTLVEGKVVNLTDFGAFINLEDNLDGLVPLCEISNKKIDNPASILSVGEEVLTLVTKLDSRRKKISLSIRKAEKEEQKRFMKEYNQKQSIDKILFKDLFGDLFKKQ</sequence>
<dbReference type="InterPro" id="IPR003029">
    <property type="entry name" value="S1_domain"/>
</dbReference>
<comment type="caution">
    <text evidence="6">The sequence shown here is derived from an EMBL/GenBank/DDBJ whole genome shotgun (WGS) entry which is preliminary data.</text>
</comment>
<evidence type="ECO:0000256" key="1">
    <source>
        <dbReference type="ARBA" id="ARBA00006767"/>
    </source>
</evidence>
<name>A0A1J5GCM6_9BACT</name>
<dbReference type="GO" id="GO:0022627">
    <property type="term" value="C:cytosolic small ribosomal subunit"/>
    <property type="evidence" value="ECO:0007669"/>
    <property type="project" value="TreeGrafter"/>
</dbReference>
<dbReference type="InterPro" id="IPR012340">
    <property type="entry name" value="NA-bd_OB-fold"/>
</dbReference>
<comment type="similarity">
    <text evidence="1">Belongs to the bacterial ribosomal protein bS1 family.</text>
</comment>
<dbReference type="PANTHER" id="PTHR10724:SF7">
    <property type="entry name" value="SMALL RIBOSOMAL SUBUNIT PROTEIN BS1C"/>
    <property type="match status" value="1"/>
</dbReference>
<protein>
    <recommendedName>
        <fullName evidence="5">S1 motif domain-containing protein</fullName>
    </recommendedName>
</protein>
<organism evidence="6 7">
    <name type="scientific">Candidatus Infernicultor aquiphilus</name>
    <dbReference type="NCBI Taxonomy" id="1805029"/>
    <lineage>
        <taxon>Bacteria</taxon>
        <taxon>Pseudomonadati</taxon>
        <taxon>Atribacterota</taxon>
        <taxon>Candidatus Phoenicimicrobiia</taxon>
        <taxon>Candidatus Pheonicimicrobiales</taxon>
        <taxon>Candidatus Phoenicimicrobiaceae</taxon>
        <taxon>Candidatus Infernicultor</taxon>
    </lineage>
</organism>
<evidence type="ECO:0000313" key="7">
    <source>
        <dbReference type="Proteomes" id="UP000182763"/>
    </source>
</evidence>
<evidence type="ECO:0000259" key="5">
    <source>
        <dbReference type="PROSITE" id="PS50126"/>
    </source>
</evidence>
<dbReference type="FunFam" id="2.40.50.140:FF:000103">
    <property type="entry name" value="protein RRP5 homolog"/>
    <property type="match status" value="1"/>
</dbReference>
<evidence type="ECO:0000256" key="2">
    <source>
        <dbReference type="ARBA" id="ARBA00022980"/>
    </source>
</evidence>
<dbReference type="SMART" id="SM00316">
    <property type="entry name" value="S1"/>
    <property type="match status" value="7"/>
</dbReference>
<dbReference type="PANTHER" id="PTHR10724">
    <property type="entry name" value="30S RIBOSOMAL PROTEIN S1"/>
    <property type="match status" value="1"/>
</dbReference>